<accession>A0A395HFX5</accession>
<protein>
    <submittedName>
        <fullName evidence="1">Uncharacterized protein</fullName>
    </submittedName>
</protein>
<evidence type="ECO:0000313" key="2">
    <source>
        <dbReference type="Proteomes" id="UP000248961"/>
    </source>
</evidence>
<dbReference type="Proteomes" id="UP000248961">
    <property type="component" value="Unassembled WGS sequence"/>
</dbReference>
<keyword evidence="2" id="KW-1185">Reference proteome</keyword>
<dbReference type="VEuPathDB" id="FungiDB:BO97DRAFT_357982"/>
<name>A0A395HFX5_ASPHC</name>
<evidence type="ECO:0000313" key="1">
    <source>
        <dbReference type="EMBL" id="RAL06802.1"/>
    </source>
</evidence>
<sequence>EMIQHSRQINATLRIVVVAGVVQKQAMAARSPFCMLARKSNVGLVALRLSENKSIGTRTTDTGNDFLVRCT</sequence>
<dbReference type="AlphaFoldDB" id="A0A395HFX5"/>
<proteinExistence type="predicted"/>
<reference evidence="1 2" key="1">
    <citation type="submission" date="2018-02" db="EMBL/GenBank/DDBJ databases">
        <title>The genomes of Aspergillus section Nigri reveals drivers in fungal speciation.</title>
        <authorList>
            <consortium name="DOE Joint Genome Institute"/>
            <person name="Vesth T.C."/>
            <person name="Nybo J."/>
            <person name="Theobald S."/>
            <person name="Brandl J."/>
            <person name="Frisvad J.C."/>
            <person name="Nielsen K.F."/>
            <person name="Lyhne E.K."/>
            <person name="Kogle M.E."/>
            <person name="Kuo A."/>
            <person name="Riley R."/>
            <person name="Clum A."/>
            <person name="Nolan M."/>
            <person name="Lipzen A."/>
            <person name="Salamov A."/>
            <person name="Henrissat B."/>
            <person name="Wiebenga A."/>
            <person name="De vries R.P."/>
            <person name="Grigoriev I.V."/>
            <person name="Mortensen U.H."/>
            <person name="Andersen M.R."/>
            <person name="Baker S.E."/>
        </authorList>
    </citation>
    <scope>NUCLEOTIDE SEQUENCE [LARGE SCALE GENOMIC DNA]</scope>
    <source>
        <strain evidence="1 2">CBS 101889</strain>
    </source>
</reference>
<dbReference type="GeneID" id="37196522"/>
<dbReference type="RefSeq" id="XP_025545956.1">
    <property type="nucleotide sequence ID" value="XM_025692233.1"/>
</dbReference>
<feature type="non-terminal residue" evidence="1">
    <location>
        <position position="1"/>
    </location>
</feature>
<gene>
    <name evidence="1" type="ORF">BO97DRAFT_357982</name>
</gene>
<dbReference type="STRING" id="1450537.A0A395HFX5"/>
<dbReference type="EMBL" id="KZ824353">
    <property type="protein sequence ID" value="RAL06802.1"/>
    <property type="molecule type" value="Genomic_DNA"/>
</dbReference>
<dbReference type="OrthoDB" id="5416609at2759"/>
<organism evidence="1 2">
    <name type="scientific">Aspergillus homomorphus (strain CBS 101889)</name>
    <dbReference type="NCBI Taxonomy" id="1450537"/>
    <lineage>
        <taxon>Eukaryota</taxon>
        <taxon>Fungi</taxon>
        <taxon>Dikarya</taxon>
        <taxon>Ascomycota</taxon>
        <taxon>Pezizomycotina</taxon>
        <taxon>Eurotiomycetes</taxon>
        <taxon>Eurotiomycetidae</taxon>
        <taxon>Eurotiales</taxon>
        <taxon>Aspergillaceae</taxon>
        <taxon>Aspergillus</taxon>
        <taxon>Aspergillus subgen. Circumdati</taxon>
    </lineage>
</organism>